<proteinExistence type="predicted"/>
<dbReference type="VEuPathDB" id="VectorBase:CSON002336"/>
<reference evidence="1" key="1">
    <citation type="submission" date="2018-07" db="EMBL/GenBank/DDBJ databases">
        <authorList>
            <person name="Quirk P.G."/>
            <person name="Krulwich T.A."/>
        </authorList>
    </citation>
    <scope>NUCLEOTIDE SEQUENCE</scope>
</reference>
<sequence length="70" mass="8593">MLMFYTGKIDCSHVTHQTSKRFLFWRACFDGINLRLLLYFFFNANYNFSFNINVLKAIHQYERLKEEEEE</sequence>
<dbReference type="EMBL" id="UFQT01001395">
    <property type="protein sequence ID" value="SSX30347.1"/>
    <property type="molecule type" value="Genomic_DNA"/>
</dbReference>
<organism evidence="1">
    <name type="scientific">Culicoides sonorensis</name>
    <name type="common">Biting midge</name>
    <dbReference type="NCBI Taxonomy" id="179676"/>
    <lineage>
        <taxon>Eukaryota</taxon>
        <taxon>Metazoa</taxon>
        <taxon>Ecdysozoa</taxon>
        <taxon>Arthropoda</taxon>
        <taxon>Hexapoda</taxon>
        <taxon>Insecta</taxon>
        <taxon>Pterygota</taxon>
        <taxon>Neoptera</taxon>
        <taxon>Endopterygota</taxon>
        <taxon>Diptera</taxon>
        <taxon>Nematocera</taxon>
        <taxon>Chironomoidea</taxon>
        <taxon>Ceratopogonidae</taxon>
        <taxon>Ceratopogoninae</taxon>
        <taxon>Culicoides</taxon>
        <taxon>Monoculicoides</taxon>
    </lineage>
</organism>
<accession>A0A336MPX9</accession>
<evidence type="ECO:0000313" key="1">
    <source>
        <dbReference type="EMBL" id="SSX30347.1"/>
    </source>
</evidence>
<dbReference type="AlphaFoldDB" id="A0A336MPX9"/>
<protein>
    <submittedName>
        <fullName evidence="1">CSON002336 protein</fullName>
    </submittedName>
</protein>
<name>A0A336MPX9_CULSO</name>
<gene>
    <name evidence="1" type="primary">CSON002336</name>
</gene>